<dbReference type="STRING" id="720554.Clocl_1156"/>
<dbReference type="RefSeq" id="WP_014254446.1">
    <property type="nucleotide sequence ID" value="NC_016627.1"/>
</dbReference>
<sequence length="310" mass="35319" precursor="true">MAFKIFIAILIIIGVAMVALGLFILVAVLGLKMKAEPEINQIELSPMSGIGENFYSNFDQFLTSEGFEFIGDYSVANISGKAVETRIYRNINEGIEVTLCQQEDKNIRKMTLSFTTGFEDGSSIETTTNKEPPVFIYDNKRVYSLPIDDYKELLKFHRQKLKEELEKKTVAFDKMSAPVVESIINSTKKELERQMEYGILKFDAANGTYSFTLYGAVQSICKMIAFSFTKGKDKSMFDTQHRVKNKKKEWIKTFNLMGAIFFVMGLASLAKGTPNSAVLYFRLFSILFGSIVFLITDYILRTRNFEDSWK</sequence>
<dbReference type="HOGENOM" id="CLU_896306_0_0_9"/>
<reference evidence="2 3" key="2">
    <citation type="journal article" date="2012" name="Stand. Genomic Sci.">
        <title>Complete Genome Sequence of Clostridium clariflavum DSM 19732.</title>
        <authorList>
            <person name="Izquierdo J.A."/>
            <person name="Goodwin L."/>
            <person name="Davenport K.W."/>
            <person name="Teshima H."/>
            <person name="Bruce D."/>
            <person name="Detter C."/>
            <person name="Tapia R."/>
            <person name="Han S."/>
            <person name="Land M."/>
            <person name="Hauser L."/>
            <person name="Jeffries C.D."/>
            <person name="Han J."/>
            <person name="Pitluck S."/>
            <person name="Nolan M."/>
            <person name="Chen A."/>
            <person name="Huntemann M."/>
            <person name="Mavromatis K."/>
            <person name="Mikhailova N."/>
            <person name="Liolios K."/>
            <person name="Woyke T."/>
            <person name="Lynd L.R."/>
        </authorList>
    </citation>
    <scope>NUCLEOTIDE SEQUENCE [LARGE SCALE GENOMIC DNA]</scope>
    <source>
        <strain evidence="3">DSM 19732 / NBRC 101661 / EBR45</strain>
    </source>
</reference>
<keyword evidence="3" id="KW-1185">Reference proteome</keyword>
<gene>
    <name evidence="2" type="ordered locus">Clocl_1156</name>
</gene>
<keyword evidence="1" id="KW-0472">Membrane</keyword>
<protein>
    <submittedName>
        <fullName evidence="2">Uncharacterized protein</fullName>
    </submittedName>
</protein>
<organism evidence="2 3">
    <name type="scientific">Acetivibrio clariflavus (strain DSM 19732 / NBRC 101661 / EBR45)</name>
    <name type="common">Clostridium clariflavum</name>
    <dbReference type="NCBI Taxonomy" id="720554"/>
    <lineage>
        <taxon>Bacteria</taxon>
        <taxon>Bacillati</taxon>
        <taxon>Bacillota</taxon>
        <taxon>Clostridia</taxon>
        <taxon>Eubacteriales</taxon>
        <taxon>Oscillospiraceae</taxon>
        <taxon>Acetivibrio</taxon>
    </lineage>
</organism>
<keyword evidence="1" id="KW-1133">Transmembrane helix</keyword>
<evidence type="ECO:0000313" key="3">
    <source>
        <dbReference type="Proteomes" id="UP000005435"/>
    </source>
</evidence>
<dbReference type="KEGG" id="ccl:Clocl_1156"/>
<dbReference type="eggNOG" id="ENOG5033SKN">
    <property type="taxonomic scope" value="Bacteria"/>
</dbReference>
<evidence type="ECO:0000313" key="2">
    <source>
        <dbReference type="EMBL" id="AEV67828.1"/>
    </source>
</evidence>
<feature type="transmembrane region" description="Helical" evidence="1">
    <location>
        <begin position="279"/>
        <end position="300"/>
    </location>
</feature>
<proteinExistence type="predicted"/>
<dbReference type="EMBL" id="CP003065">
    <property type="protein sequence ID" value="AEV67828.1"/>
    <property type="molecule type" value="Genomic_DNA"/>
</dbReference>
<name>G8LY97_ACECE</name>
<evidence type="ECO:0000256" key="1">
    <source>
        <dbReference type="SAM" id="Phobius"/>
    </source>
</evidence>
<keyword evidence="1" id="KW-0812">Transmembrane</keyword>
<dbReference type="AlphaFoldDB" id="G8LY97"/>
<feature type="transmembrane region" description="Helical" evidence="1">
    <location>
        <begin position="254"/>
        <end position="273"/>
    </location>
</feature>
<dbReference type="Proteomes" id="UP000005435">
    <property type="component" value="Chromosome"/>
</dbReference>
<reference evidence="3" key="1">
    <citation type="submission" date="2011-12" db="EMBL/GenBank/DDBJ databases">
        <title>Complete sequence of Clostridium clariflavum DSM 19732.</title>
        <authorList>
            <consortium name="US DOE Joint Genome Institute"/>
            <person name="Lucas S."/>
            <person name="Han J."/>
            <person name="Lapidus A."/>
            <person name="Cheng J.-F."/>
            <person name="Goodwin L."/>
            <person name="Pitluck S."/>
            <person name="Peters L."/>
            <person name="Teshima H."/>
            <person name="Detter J.C."/>
            <person name="Han C."/>
            <person name="Tapia R."/>
            <person name="Land M."/>
            <person name="Hauser L."/>
            <person name="Kyrpides N."/>
            <person name="Ivanova N."/>
            <person name="Pagani I."/>
            <person name="Kitzmiller T."/>
            <person name="Lynd L."/>
            <person name="Izquierdo J."/>
            <person name="Woyke T."/>
        </authorList>
    </citation>
    <scope>NUCLEOTIDE SEQUENCE [LARGE SCALE GENOMIC DNA]</scope>
    <source>
        <strain evidence="3">DSM 19732 / NBRC 101661 / EBR45</strain>
    </source>
</reference>
<feature type="transmembrane region" description="Helical" evidence="1">
    <location>
        <begin position="6"/>
        <end position="31"/>
    </location>
</feature>
<dbReference type="OrthoDB" id="9960118at2"/>
<accession>G8LY97</accession>